<organism evidence="2 3">
    <name type="scientific">Cedecea neteri</name>
    <dbReference type="NCBI Taxonomy" id="158822"/>
    <lineage>
        <taxon>Bacteria</taxon>
        <taxon>Pseudomonadati</taxon>
        <taxon>Pseudomonadota</taxon>
        <taxon>Gammaproteobacteria</taxon>
        <taxon>Enterobacterales</taxon>
        <taxon>Enterobacteriaceae</taxon>
        <taxon>Cedecea</taxon>
    </lineage>
</organism>
<dbReference type="InterPro" id="IPR025309">
    <property type="entry name" value="KTSC_dom"/>
</dbReference>
<evidence type="ECO:0000259" key="1">
    <source>
        <dbReference type="Pfam" id="PF13619"/>
    </source>
</evidence>
<feature type="domain" description="KTSC" evidence="1">
    <location>
        <begin position="7"/>
        <end position="64"/>
    </location>
</feature>
<name>A0AAN0S5X1_9ENTR</name>
<dbReference type="EMBL" id="CP009458">
    <property type="protein sequence ID" value="AIR62211.1"/>
    <property type="molecule type" value="Genomic_DNA"/>
</dbReference>
<evidence type="ECO:0000313" key="2">
    <source>
        <dbReference type="EMBL" id="AIR62211.1"/>
    </source>
</evidence>
<dbReference type="KEGG" id="cem:LH23_16600"/>
<accession>A0AAN0S5X1</accession>
<evidence type="ECO:0000313" key="3">
    <source>
        <dbReference type="Proteomes" id="UP000029516"/>
    </source>
</evidence>
<gene>
    <name evidence="2" type="ORF">LH23_16600</name>
</gene>
<sequence length="70" mass="7825">MIRQNVTSSNIHSVGYDHTSNTLEIAFHNGSIYQYMQVPNAIPLGLLSAGSKGQYFNQHIKNVYPFIKVA</sequence>
<reference evidence="2 3" key="1">
    <citation type="submission" date="2014-09" db="EMBL/GenBank/DDBJ databases">
        <authorList>
            <person name="Chan K.-G."/>
        </authorList>
    </citation>
    <scope>NUCLEOTIDE SEQUENCE [LARGE SCALE GENOMIC DNA]</scope>
    <source>
        <strain evidence="2 3">M006</strain>
    </source>
</reference>
<dbReference type="AlphaFoldDB" id="A0AAN0S5X1"/>
<proteinExistence type="predicted"/>
<dbReference type="RefSeq" id="WP_039293292.1">
    <property type="nucleotide sequence ID" value="NZ_CP009458.1"/>
</dbReference>
<dbReference type="Proteomes" id="UP000029516">
    <property type="component" value="Chromosome"/>
</dbReference>
<protein>
    <submittedName>
        <fullName evidence="2">KTSC domain containing protein</fullName>
    </submittedName>
</protein>
<dbReference type="Pfam" id="PF13619">
    <property type="entry name" value="KTSC"/>
    <property type="match status" value="1"/>
</dbReference>